<dbReference type="EMBL" id="PEYW01000021">
    <property type="protein sequence ID" value="PIS20882.1"/>
    <property type="molecule type" value="Genomic_DNA"/>
</dbReference>
<dbReference type="Proteomes" id="UP000231414">
    <property type="component" value="Unassembled WGS sequence"/>
</dbReference>
<dbReference type="InterPro" id="IPR019752">
    <property type="entry name" value="Pyrv/ketoisovalerate_OxRed_cat"/>
</dbReference>
<gene>
    <name evidence="4" type="ORF">COT52_01445</name>
</gene>
<reference evidence="5" key="1">
    <citation type="submission" date="2017-09" db="EMBL/GenBank/DDBJ databases">
        <title>Depth-based differentiation of microbial function through sediment-hosted aquifers and enrichment of novel symbionts in the deep terrestrial subsurface.</title>
        <authorList>
            <person name="Probst A.J."/>
            <person name="Ladd B."/>
            <person name="Jarett J.K."/>
            <person name="Geller-Mcgrath D.E."/>
            <person name="Sieber C.M.K."/>
            <person name="Emerson J.B."/>
            <person name="Anantharaman K."/>
            <person name="Thomas B.C."/>
            <person name="Malmstrom R."/>
            <person name="Stieglmeier M."/>
            <person name="Klingl A."/>
            <person name="Woyke T."/>
            <person name="Ryan C.M."/>
            <person name="Banfield J.F."/>
        </authorList>
    </citation>
    <scope>NUCLEOTIDE SEQUENCE [LARGE SCALE GENOMIC DNA]</scope>
</reference>
<organism evidence="4 5">
    <name type="scientific">candidate division WWE3 bacterium CG08_land_8_20_14_0_20_43_13</name>
    <dbReference type="NCBI Taxonomy" id="1975087"/>
    <lineage>
        <taxon>Bacteria</taxon>
        <taxon>Katanobacteria</taxon>
    </lineage>
</organism>
<keyword evidence="1" id="KW-0560">Oxidoreductase</keyword>
<evidence type="ECO:0000256" key="1">
    <source>
        <dbReference type="ARBA" id="ARBA00023002"/>
    </source>
</evidence>
<evidence type="ECO:0000259" key="2">
    <source>
        <dbReference type="Pfam" id="PF01558"/>
    </source>
</evidence>
<dbReference type="SUPFAM" id="SSF52922">
    <property type="entry name" value="TK C-terminal domain-like"/>
    <property type="match status" value="1"/>
</dbReference>
<dbReference type="GO" id="GO:0006979">
    <property type="term" value="P:response to oxidative stress"/>
    <property type="evidence" value="ECO:0007669"/>
    <property type="project" value="TreeGrafter"/>
</dbReference>
<dbReference type="Gene3D" id="3.40.920.10">
    <property type="entry name" value="Pyruvate-ferredoxin oxidoreductase, PFOR, domain III"/>
    <property type="match status" value="1"/>
</dbReference>
<dbReference type="SUPFAM" id="SSF53323">
    <property type="entry name" value="Pyruvate-ferredoxin oxidoreductase, PFOR, domain III"/>
    <property type="match status" value="1"/>
</dbReference>
<dbReference type="InterPro" id="IPR029061">
    <property type="entry name" value="THDP-binding"/>
</dbReference>
<dbReference type="Pfam" id="PF01855">
    <property type="entry name" value="POR_N"/>
    <property type="match status" value="1"/>
</dbReference>
<dbReference type="InterPro" id="IPR002869">
    <property type="entry name" value="Pyrv_flavodox_OxRed_cen"/>
</dbReference>
<dbReference type="SUPFAM" id="SSF52518">
    <property type="entry name" value="Thiamin diphosphate-binding fold (THDP-binding)"/>
    <property type="match status" value="1"/>
</dbReference>
<dbReference type="InterPro" id="IPR009014">
    <property type="entry name" value="Transketo_C/PFOR_II"/>
</dbReference>
<dbReference type="InterPro" id="IPR050722">
    <property type="entry name" value="Pyruvate:ferred/Flavod_OxRd"/>
</dbReference>
<evidence type="ECO:0000313" key="4">
    <source>
        <dbReference type="EMBL" id="PIS20882.1"/>
    </source>
</evidence>
<dbReference type="Pfam" id="PF01558">
    <property type="entry name" value="POR"/>
    <property type="match status" value="1"/>
</dbReference>
<dbReference type="InterPro" id="IPR002880">
    <property type="entry name" value="Pyrv_Fd/Flavodoxin_OxRdtase_N"/>
</dbReference>
<dbReference type="PANTHER" id="PTHR32154:SF20">
    <property type="entry name" value="2-OXOGLUTARATE OXIDOREDUCTASE SUBUNIT KORA"/>
    <property type="match status" value="1"/>
</dbReference>
<dbReference type="InterPro" id="IPR022367">
    <property type="entry name" value="2-oxoacid/accept_OxRdtase_asu"/>
</dbReference>
<feature type="domain" description="Pyruvate flavodoxin/ferredoxin oxidoreductase pyrimidine binding" evidence="3">
    <location>
        <begin position="209"/>
        <end position="443"/>
    </location>
</feature>
<dbReference type="GO" id="GO:0016903">
    <property type="term" value="F:oxidoreductase activity, acting on the aldehyde or oxo group of donors"/>
    <property type="evidence" value="ECO:0007669"/>
    <property type="project" value="InterPro"/>
</dbReference>
<dbReference type="FunFam" id="3.40.50.970:FF:000022">
    <property type="entry name" value="2-oxoglutarate ferredoxin oxidoreductase alpha subunit"/>
    <property type="match status" value="1"/>
</dbReference>
<accession>A0A2H0X7J7</accession>
<comment type="caution">
    <text evidence="4">The sequence shown here is derived from an EMBL/GenBank/DDBJ whole genome shotgun (WGS) entry which is preliminary data.</text>
</comment>
<dbReference type="Gene3D" id="3.40.50.970">
    <property type="match status" value="1"/>
</dbReference>
<dbReference type="Gene3D" id="3.40.50.920">
    <property type="match status" value="1"/>
</dbReference>
<dbReference type="NCBIfam" id="TIGR03710">
    <property type="entry name" value="OAFO_sf"/>
    <property type="match status" value="1"/>
</dbReference>
<sequence>MLQHLSFKIAGEAGFGIKEAGLIFSRVLLNQNYFVFDYSEYPSLIRGGHNTYQATFSNQKLDCFYSKLDLLIALDQQTIDSDIDQLLPNGILIFDPTVCKIPESLHRKLVPVPLQEIVKQAQAPEITKNTVALGAAMAIIDLPLSALFASLSRSFEAKGEAVLRMNHLTAQEGFNFVKNNFPAITIKTPPSEQTEPRLFLTANDAMSLAAIASGAKAYFAYPMTPASSILHNLAKMERAAGMVVKQSEDEIAAINQAIGASFAGIRCAVGTSGGGFALMVEALGLAAITETPLVVFEVQRPGPATGVPTWTGQADLNFVRHSTPGDFLRIVVAPGDVEEAFHLTTKAFNLADKYQIPVIVLTDKLLAESRQTVTEFDHKKINIDQGNLVKNSSENYQRYANDPSGISPRALPDFGQGLVKANSDEHDFAGYSTEDAQKIEQIVNKRARKVELLKKELPPPTIYGPQNAELTIVSWGSTKLAVNQALQKLKNDSVNHLHLTYLEPLPPQTKLRLEAAKNLVVIEGNQTGQLASLLQEKTGVVINDRINKYNGRPFYPEEIEEKVSQMLKLKAQN</sequence>
<protein>
    <submittedName>
        <fullName evidence="4">2-oxoacid:acceptor oxidoreductase subunit alpha</fullName>
    </submittedName>
</protein>
<feature type="domain" description="Pyruvate/ketoisovalerate oxidoreductase catalytic" evidence="2">
    <location>
        <begin position="14"/>
        <end position="174"/>
    </location>
</feature>
<name>A0A2H0X7J7_UNCKA</name>
<evidence type="ECO:0000259" key="3">
    <source>
        <dbReference type="Pfam" id="PF01855"/>
    </source>
</evidence>
<dbReference type="AlphaFoldDB" id="A0A2H0X7J7"/>
<dbReference type="CDD" id="cd07034">
    <property type="entry name" value="TPP_PYR_PFOR_IOR-alpha_like"/>
    <property type="match status" value="1"/>
</dbReference>
<evidence type="ECO:0000313" key="5">
    <source>
        <dbReference type="Proteomes" id="UP000231414"/>
    </source>
</evidence>
<proteinExistence type="predicted"/>
<dbReference type="PANTHER" id="PTHR32154">
    <property type="entry name" value="PYRUVATE-FLAVODOXIN OXIDOREDUCTASE-RELATED"/>
    <property type="match status" value="1"/>
</dbReference>